<dbReference type="Gene3D" id="1.25.40.10">
    <property type="entry name" value="Tetratricopeptide repeat domain"/>
    <property type="match status" value="4"/>
</dbReference>
<comment type="caution">
    <text evidence="5">The sequence shown here is derived from an EMBL/GenBank/DDBJ whole genome shotgun (WGS) entry which is preliminary data.</text>
</comment>
<dbReference type="NCBIfam" id="TIGR00756">
    <property type="entry name" value="PPR"/>
    <property type="match status" value="4"/>
</dbReference>
<dbReference type="InterPro" id="IPR046848">
    <property type="entry name" value="E_motif"/>
</dbReference>
<feature type="domain" description="DYW" evidence="4">
    <location>
        <begin position="434"/>
        <end position="526"/>
    </location>
</feature>
<dbReference type="Proteomes" id="UP001151760">
    <property type="component" value="Unassembled WGS sequence"/>
</dbReference>
<dbReference type="Pfam" id="PF14432">
    <property type="entry name" value="DYW_deaminase"/>
    <property type="match status" value="1"/>
</dbReference>
<feature type="repeat" description="PPR" evidence="3">
    <location>
        <begin position="107"/>
        <end position="141"/>
    </location>
</feature>
<dbReference type="PANTHER" id="PTHR47926">
    <property type="entry name" value="PENTATRICOPEPTIDE REPEAT-CONTAINING PROTEIN"/>
    <property type="match status" value="1"/>
</dbReference>
<dbReference type="InterPro" id="IPR046960">
    <property type="entry name" value="PPR_At4g14850-like_plant"/>
</dbReference>
<dbReference type="Pfam" id="PF20431">
    <property type="entry name" value="E_motif"/>
    <property type="match status" value="1"/>
</dbReference>
<dbReference type="InterPro" id="IPR011990">
    <property type="entry name" value="TPR-like_helical_dom_sf"/>
</dbReference>
<dbReference type="EMBL" id="BQNB010013220">
    <property type="protein sequence ID" value="GJT13324.1"/>
    <property type="molecule type" value="Genomic_DNA"/>
</dbReference>
<dbReference type="PROSITE" id="PS51375">
    <property type="entry name" value="PPR"/>
    <property type="match status" value="2"/>
</dbReference>
<evidence type="ECO:0000256" key="1">
    <source>
        <dbReference type="ARBA" id="ARBA00006643"/>
    </source>
</evidence>
<keyword evidence="6" id="KW-1185">Reference proteome</keyword>
<gene>
    <name evidence="5" type="ORF">Tco_0860366</name>
</gene>
<dbReference type="Pfam" id="PF13041">
    <property type="entry name" value="PPR_2"/>
    <property type="match status" value="1"/>
</dbReference>
<name>A0ABQ5BGH5_9ASTR</name>
<evidence type="ECO:0000256" key="3">
    <source>
        <dbReference type="PROSITE-ProRule" id="PRU00708"/>
    </source>
</evidence>
<dbReference type="InterPro" id="IPR032867">
    <property type="entry name" value="DYW_dom"/>
</dbReference>
<organism evidence="5 6">
    <name type="scientific">Tanacetum coccineum</name>
    <dbReference type="NCBI Taxonomy" id="301880"/>
    <lineage>
        <taxon>Eukaryota</taxon>
        <taxon>Viridiplantae</taxon>
        <taxon>Streptophyta</taxon>
        <taxon>Embryophyta</taxon>
        <taxon>Tracheophyta</taxon>
        <taxon>Spermatophyta</taxon>
        <taxon>Magnoliopsida</taxon>
        <taxon>eudicotyledons</taxon>
        <taxon>Gunneridae</taxon>
        <taxon>Pentapetalae</taxon>
        <taxon>asterids</taxon>
        <taxon>campanulids</taxon>
        <taxon>Asterales</taxon>
        <taxon>Asteraceae</taxon>
        <taxon>Asteroideae</taxon>
        <taxon>Anthemideae</taxon>
        <taxon>Anthemidinae</taxon>
        <taxon>Tanacetum</taxon>
    </lineage>
</organism>
<keyword evidence="2" id="KW-0677">Repeat</keyword>
<evidence type="ECO:0000313" key="6">
    <source>
        <dbReference type="Proteomes" id="UP001151760"/>
    </source>
</evidence>
<reference evidence="5" key="1">
    <citation type="journal article" date="2022" name="Int. J. Mol. Sci.">
        <title>Draft Genome of Tanacetum Coccineum: Genomic Comparison of Closely Related Tanacetum-Family Plants.</title>
        <authorList>
            <person name="Yamashiro T."/>
            <person name="Shiraishi A."/>
            <person name="Nakayama K."/>
            <person name="Satake H."/>
        </authorList>
    </citation>
    <scope>NUCLEOTIDE SEQUENCE</scope>
</reference>
<accession>A0ABQ5BGH5</accession>
<sequence length="526" mass="58578">MPQRNHVSWASLLSAYNQADLPARALSVFQNMFVLDNLQPDHFVFASLVNSCAALRVLRIGQQVHARFSVSSYSCDDVVKSSLVDMYAICGLVDLARAVFDTLNSKNPISWTAMISGYARSGQKAEAVKLLREMKDKSLYTWTALVTGLIQSGHFVSAFHLFIEMRKEGIKIIDPFVLSSVIIGSANLVALELGKELHCLVSKLGFESEPYISNALVDMYAKCSDIVDAKTVFCSIVKKDVVSWTSIIVGLAQHGKAKEVLSLYDDMISNGVKPNEVTFVGLIYACSHVGLVDKGRDLFKSMVEWHLDEAENLLNTMPFEVDEAVWASLLSACKRFGKTQMGIRVADRLMGLGVKDPSSFILLSNAYAGASMWENVAQVRKLMADMDIKKEPGYSCVHLGKESEVFHAGETSHSLKDEMSVLLKDLDEEMRRRGYIPDVSFVLRDIGVKDKENQLFWHSERLAVAYGLLKSVPGSVIRVVKNLRVCGDCHTVLKFISSIVGREIVVRDASRFRHFRDGKCSCSDFW</sequence>
<proteinExistence type="inferred from homology"/>
<comment type="similarity">
    <text evidence="1">Belongs to the PPR family. PCMP-H subfamily.</text>
</comment>
<dbReference type="Pfam" id="PF01535">
    <property type="entry name" value="PPR"/>
    <property type="match status" value="3"/>
</dbReference>
<dbReference type="InterPro" id="IPR002885">
    <property type="entry name" value="PPR_rpt"/>
</dbReference>
<evidence type="ECO:0000313" key="5">
    <source>
        <dbReference type="EMBL" id="GJT13324.1"/>
    </source>
</evidence>
<dbReference type="PANTHER" id="PTHR47926:SF495">
    <property type="entry name" value="DYW DOMAIN-CONTAINING PROTEIN"/>
    <property type="match status" value="1"/>
</dbReference>
<reference evidence="5" key="2">
    <citation type="submission" date="2022-01" db="EMBL/GenBank/DDBJ databases">
        <authorList>
            <person name="Yamashiro T."/>
            <person name="Shiraishi A."/>
            <person name="Satake H."/>
            <person name="Nakayama K."/>
        </authorList>
    </citation>
    <scope>NUCLEOTIDE SEQUENCE</scope>
</reference>
<evidence type="ECO:0000256" key="2">
    <source>
        <dbReference type="ARBA" id="ARBA00022737"/>
    </source>
</evidence>
<feature type="repeat" description="PPR" evidence="3">
    <location>
        <begin position="240"/>
        <end position="274"/>
    </location>
</feature>
<evidence type="ECO:0000259" key="4">
    <source>
        <dbReference type="Pfam" id="PF14432"/>
    </source>
</evidence>
<protein>
    <submittedName>
        <fullName evidence="5">Pentatricopeptide repeat-containing protein</fullName>
    </submittedName>
</protein>